<accession>A0ABT8RAE8</accession>
<dbReference type="RefSeq" id="WP_302039850.1">
    <property type="nucleotide sequence ID" value="NZ_JAUKPO010000016.1"/>
</dbReference>
<reference evidence="1" key="1">
    <citation type="submission" date="2023-07" db="EMBL/GenBank/DDBJ databases">
        <title>The genome sequence of Rhodocytophaga aerolata KACC 12507.</title>
        <authorList>
            <person name="Zhang X."/>
        </authorList>
    </citation>
    <scope>NUCLEOTIDE SEQUENCE</scope>
    <source>
        <strain evidence="1">KACC 12507</strain>
    </source>
</reference>
<keyword evidence="2" id="KW-1185">Reference proteome</keyword>
<comment type="caution">
    <text evidence="1">The sequence shown here is derived from an EMBL/GenBank/DDBJ whole genome shotgun (WGS) entry which is preliminary data.</text>
</comment>
<dbReference type="EMBL" id="JAUKPO010000016">
    <property type="protein sequence ID" value="MDO1449047.1"/>
    <property type="molecule type" value="Genomic_DNA"/>
</dbReference>
<gene>
    <name evidence="1" type="ORF">Q0590_22405</name>
</gene>
<organism evidence="1 2">
    <name type="scientific">Rhodocytophaga aerolata</name>
    <dbReference type="NCBI Taxonomy" id="455078"/>
    <lineage>
        <taxon>Bacteria</taxon>
        <taxon>Pseudomonadati</taxon>
        <taxon>Bacteroidota</taxon>
        <taxon>Cytophagia</taxon>
        <taxon>Cytophagales</taxon>
        <taxon>Rhodocytophagaceae</taxon>
        <taxon>Rhodocytophaga</taxon>
    </lineage>
</organism>
<protein>
    <recommendedName>
        <fullName evidence="3">MarR family transcriptional regulator</fullName>
    </recommendedName>
</protein>
<name>A0ABT8RAE8_9BACT</name>
<sequence length="206" mass="23602">MDIEEKKKYRFLFLQRLYQKTDGNIHKGVYTYEIGQELNLDNEVTDNIVSFLKGEYLIEGKTRDRVLTITHRGVLEIEEAIEHPEKPTKHFLPINIISVQNMYGSSIQQGSPNAFQSNSYKNENTDSILLLVEEIKKAIDIIQIGKEEKDEALSELETIIAQSKSPKPKFIIINESLRTIKTLLEGVAVNAYTPIILEKINILLNQ</sequence>
<proteinExistence type="predicted"/>
<dbReference type="Proteomes" id="UP001168528">
    <property type="component" value="Unassembled WGS sequence"/>
</dbReference>
<evidence type="ECO:0008006" key="3">
    <source>
        <dbReference type="Google" id="ProtNLM"/>
    </source>
</evidence>
<evidence type="ECO:0000313" key="2">
    <source>
        <dbReference type="Proteomes" id="UP001168528"/>
    </source>
</evidence>
<evidence type="ECO:0000313" key="1">
    <source>
        <dbReference type="EMBL" id="MDO1449047.1"/>
    </source>
</evidence>